<dbReference type="PANTHER" id="PTHR32295">
    <property type="entry name" value="IQ-DOMAIN 5-RELATED"/>
    <property type="match status" value="1"/>
</dbReference>
<dbReference type="OrthoDB" id="908280at2759"/>
<feature type="compositionally biased region" description="Polar residues" evidence="3">
    <location>
        <begin position="386"/>
        <end position="397"/>
    </location>
</feature>
<evidence type="ECO:0000313" key="4">
    <source>
        <dbReference type="EMBL" id="GER25384.1"/>
    </source>
</evidence>
<evidence type="ECO:0000256" key="3">
    <source>
        <dbReference type="SAM" id="MobiDB-lite"/>
    </source>
</evidence>
<dbReference type="AlphaFoldDB" id="A0A5A7NY47"/>
<feature type="compositionally biased region" description="Basic and acidic residues" evidence="3">
    <location>
        <begin position="356"/>
        <end position="375"/>
    </location>
</feature>
<dbReference type="GO" id="GO:0005516">
    <property type="term" value="F:calmodulin binding"/>
    <property type="evidence" value="ECO:0007669"/>
    <property type="project" value="UniProtKB-KW"/>
</dbReference>
<feature type="region of interest" description="Disordered" evidence="3">
    <location>
        <begin position="356"/>
        <end position="470"/>
    </location>
</feature>
<keyword evidence="1" id="KW-0112">Calmodulin-binding</keyword>
<accession>A0A5A7NY47</accession>
<dbReference type="Proteomes" id="UP000325081">
    <property type="component" value="Unassembled WGS sequence"/>
</dbReference>
<protein>
    <submittedName>
        <fullName evidence="4">IQ domain-containing protein</fullName>
    </submittedName>
</protein>
<reference evidence="5" key="1">
    <citation type="journal article" date="2019" name="Curr. Biol.">
        <title>Genome Sequence of Striga asiatica Provides Insight into the Evolution of Plant Parasitism.</title>
        <authorList>
            <person name="Yoshida S."/>
            <person name="Kim S."/>
            <person name="Wafula E.K."/>
            <person name="Tanskanen J."/>
            <person name="Kim Y.M."/>
            <person name="Honaas L."/>
            <person name="Yang Z."/>
            <person name="Spallek T."/>
            <person name="Conn C.E."/>
            <person name="Ichihashi Y."/>
            <person name="Cheong K."/>
            <person name="Cui S."/>
            <person name="Der J.P."/>
            <person name="Gundlach H."/>
            <person name="Jiao Y."/>
            <person name="Hori C."/>
            <person name="Ishida J.K."/>
            <person name="Kasahara H."/>
            <person name="Kiba T."/>
            <person name="Kim M.S."/>
            <person name="Koo N."/>
            <person name="Laohavisit A."/>
            <person name="Lee Y.H."/>
            <person name="Lumba S."/>
            <person name="McCourt P."/>
            <person name="Mortimer J.C."/>
            <person name="Mutuku J.M."/>
            <person name="Nomura T."/>
            <person name="Sasaki-Sekimoto Y."/>
            <person name="Seto Y."/>
            <person name="Wang Y."/>
            <person name="Wakatake T."/>
            <person name="Sakakibara H."/>
            <person name="Demura T."/>
            <person name="Yamaguchi S."/>
            <person name="Yoneyama K."/>
            <person name="Manabe R.I."/>
            <person name="Nelson D.C."/>
            <person name="Schulman A.H."/>
            <person name="Timko M.P."/>
            <person name="dePamphilis C.W."/>
            <person name="Choi D."/>
            <person name="Shirasu K."/>
        </authorList>
    </citation>
    <scope>NUCLEOTIDE SEQUENCE [LARGE SCALE GENOMIC DNA]</scope>
    <source>
        <strain evidence="5">cv. UVA1</strain>
    </source>
</reference>
<dbReference type="EMBL" id="BKCP01000003">
    <property type="protein sequence ID" value="GER25384.1"/>
    <property type="molecule type" value="Genomic_DNA"/>
</dbReference>
<gene>
    <name evidence="4" type="ORF">STAS_00959</name>
</gene>
<feature type="region of interest" description="Disordered" evidence="3">
    <location>
        <begin position="16"/>
        <end position="46"/>
    </location>
</feature>
<evidence type="ECO:0000256" key="1">
    <source>
        <dbReference type="ARBA" id="ARBA00022860"/>
    </source>
</evidence>
<feature type="compositionally biased region" description="Polar residues" evidence="3">
    <location>
        <begin position="405"/>
        <end position="416"/>
    </location>
</feature>
<sequence>MKMRAPKKWMKAILGIKKSENSQSLEKEENISGSTTKDRHQEKHSLETDSNILEDELNTKVVTKTENATNSNIRSALNSARIPSEMKHSIEIDNCTLEYLKNELNHNVITNAEEAKKANFDLVSYSPRISYQRKHSHDFNAHKIENMLKQNVIIVAEDAKEESFELVSYSPKILHKRKDSLEFDKDINGNELNQNVFTETEDATYSKFQLILDSISSPSTPLEVKKVDRLEESKLQEQVEQEARVKKNEDGWCDIVGSAEEVQAKLLKRKEAAANREKAKAYALARQWQARHHHQVIITPSPVISKPDKTNPRFHVGFNPDKTYWGWNWLERWMAVRPWENRLVDFNLKDGVRGCEHESVDANVKRSPRLSKDKSNASFVKKAASHSGNSCSPSPNRQGKMMASNKVTTSKPSVVSRSRRIAHGGQPTARRQVSRPAVKSNPTSPKPVMARTKLSGNVTKPSKLGLHVVY</sequence>
<name>A0A5A7NY47_STRAF</name>
<comment type="caution">
    <text evidence="4">The sequence shown here is derived from an EMBL/GenBank/DDBJ whole genome shotgun (WGS) entry which is preliminary data.</text>
</comment>
<feature type="compositionally biased region" description="Basic and acidic residues" evidence="3">
    <location>
        <begin position="17"/>
        <end position="46"/>
    </location>
</feature>
<dbReference type="PANTHER" id="PTHR32295:SF123">
    <property type="entry name" value="PROTEIN IQ-DOMAIN 5"/>
    <property type="match status" value="1"/>
</dbReference>
<comment type="similarity">
    <text evidence="2">Belongs to the IQD family.</text>
</comment>
<evidence type="ECO:0000313" key="5">
    <source>
        <dbReference type="Proteomes" id="UP000325081"/>
    </source>
</evidence>
<evidence type="ECO:0000256" key="2">
    <source>
        <dbReference type="ARBA" id="ARBA00024341"/>
    </source>
</evidence>
<organism evidence="4 5">
    <name type="scientific">Striga asiatica</name>
    <name type="common">Asiatic witchweed</name>
    <name type="synonym">Buchnera asiatica</name>
    <dbReference type="NCBI Taxonomy" id="4170"/>
    <lineage>
        <taxon>Eukaryota</taxon>
        <taxon>Viridiplantae</taxon>
        <taxon>Streptophyta</taxon>
        <taxon>Embryophyta</taxon>
        <taxon>Tracheophyta</taxon>
        <taxon>Spermatophyta</taxon>
        <taxon>Magnoliopsida</taxon>
        <taxon>eudicotyledons</taxon>
        <taxon>Gunneridae</taxon>
        <taxon>Pentapetalae</taxon>
        <taxon>asterids</taxon>
        <taxon>lamiids</taxon>
        <taxon>Lamiales</taxon>
        <taxon>Orobanchaceae</taxon>
        <taxon>Buchnereae</taxon>
        <taxon>Striga</taxon>
    </lineage>
</organism>
<keyword evidence="5" id="KW-1185">Reference proteome</keyword>
<proteinExistence type="inferred from homology"/>